<dbReference type="Proteomes" id="UP000027456">
    <property type="component" value="Unassembled WGS sequence"/>
</dbReference>
<evidence type="ECO:0000313" key="3">
    <source>
        <dbReference type="Proteomes" id="UP000027456"/>
    </source>
</evidence>
<organism evidence="2 3">
    <name type="scientific">Rhizoctonia solani 123E</name>
    <dbReference type="NCBI Taxonomy" id="1423351"/>
    <lineage>
        <taxon>Eukaryota</taxon>
        <taxon>Fungi</taxon>
        <taxon>Dikarya</taxon>
        <taxon>Basidiomycota</taxon>
        <taxon>Agaricomycotina</taxon>
        <taxon>Agaricomycetes</taxon>
        <taxon>Cantharellales</taxon>
        <taxon>Ceratobasidiaceae</taxon>
        <taxon>Rhizoctonia</taxon>
    </lineage>
</organism>
<sequence length="104" mass="11940">MSQTNDDIYQAIQNLRTSIDSLSANHPTNDQFERMKSQMEENNLLTNRNLEKLGKTLEEMDKRIEGRLETSRGSLISLLHRQKSSSMISRTSSTLTMPRPMLAQ</sequence>
<dbReference type="EMBL" id="AZST01000305">
    <property type="protein sequence ID" value="KEP49941.1"/>
    <property type="molecule type" value="Genomic_DNA"/>
</dbReference>
<feature type="region of interest" description="Disordered" evidence="1">
    <location>
        <begin position="81"/>
        <end position="104"/>
    </location>
</feature>
<evidence type="ECO:0000256" key="1">
    <source>
        <dbReference type="SAM" id="MobiDB-lite"/>
    </source>
</evidence>
<feature type="compositionally biased region" description="Low complexity" evidence="1">
    <location>
        <begin position="84"/>
        <end position="96"/>
    </location>
</feature>
<gene>
    <name evidence="2" type="ORF">V565_089930</name>
</gene>
<dbReference type="AlphaFoldDB" id="A0A074RS60"/>
<protein>
    <submittedName>
        <fullName evidence="2">Uncharacterized protein</fullName>
    </submittedName>
</protein>
<name>A0A074RS60_9AGAM</name>
<reference evidence="2 3" key="1">
    <citation type="submission" date="2013-12" db="EMBL/GenBank/DDBJ databases">
        <authorList>
            <person name="Cubeta M."/>
            <person name="Pakala S."/>
            <person name="Fedorova N."/>
            <person name="Thomas E."/>
            <person name="Dean R."/>
            <person name="Jabaji S."/>
            <person name="Neate S."/>
            <person name="Toda T."/>
            <person name="Tavantzis S."/>
            <person name="Vilgalys R."/>
            <person name="Bharathan N."/>
            <person name="Pakala S."/>
            <person name="Losada L.S."/>
            <person name="Zafar N."/>
            <person name="Nierman W."/>
        </authorList>
    </citation>
    <scope>NUCLEOTIDE SEQUENCE [LARGE SCALE GENOMIC DNA]</scope>
    <source>
        <strain evidence="2 3">123E</strain>
    </source>
</reference>
<comment type="caution">
    <text evidence="2">The sequence shown here is derived from an EMBL/GenBank/DDBJ whole genome shotgun (WGS) entry which is preliminary data.</text>
</comment>
<proteinExistence type="predicted"/>
<evidence type="ECO:0000313" key="2">
    <source>
        <dbReference type="EMBL" id="KEP49941.1"/>
    </source>
</evidence>
<dbReference type="HOGENOM" id="CLU_2251584_0_0_1"/>
<accession>A0A074RS60</accession>
<keyword evidence="3" id="KW-1185">Reference proteome</keyword>